<dbReference type="EMBL" id="DSDK01000081">
    <property type="protein sequence ID" value="HDR50257.1"/>
    <property type="molecule type" value="Genomic_DNA"/>
</dbReference>
<dbReference type="Gene3D" id="3.30.1330.60">
    <property type="entry name" value="OmpA-like domain"/>
    <property type="match status" value="1"/>
</dbReference>
<keyword evidence="2" id="KW-0732">Signal</keyword>
<dbReference type="GO" id="GO:0007155">
    <property type="term" value="P:cell adhesion"/>
    <property type="evidence" value="ECO:0007669"/>
    <property type="project" value="InterPro"/>
</dbReference>
<evidence type="ECO:0000313" key="8">
    <source>
        <dbReference type="EMBL" id="HDR50257.1"/>
    </source>
</evidence>
<dbReference type="InterPro" id="IPR036737">
    <property type="entry name" value="OmpA-like_sf"/>
</dbReference>
<dbReference type="InterPro" id="IPR028974">
    <property type="entry name" value="TSP_type-3_rpt"/>
</dbReference>
<feature type="compositionally biased region" description="Basic and acidic residues" evidence="6">
    <location>
        <begin position="13"/>
        <end position="28"/>
    </location>
</feature>
<dbReference type="CDD" id="cd07185">
    <property type="entry name" value="OmpA_C-like"/>
    <property type="match status" value="1"/>
</dbReference>
<dbReference type="Gene3D" id="4.10.1080.10">
    <property type="entry name" value="TSP type-3 repeat"/>
    <property type="match status" value="2"/>
</dbReference>
<name>A0A831PKH7_9BACT</name>
<keyword evidence="3 5" id="KW-0472">Membrane</keyword>
<dbReference type="Pfam" id="PF02412">
    <property type="entry name" value="TSP_3"/>
    <property type="match status" value="5"/>
</dbReference>
<dbReference type="AlphaFoldDB" id="A0A831PKH7"/>
<feature type="region of interest" description="Disordered" evidence="6">
    <location>
        <begin position="7"/>
        <end position="76"/>
    </location>
</feature>
<gene>
    <name evidence="8" type="ORF">ENN90_01355</name>
</gene>
<dbReference type="PANTHER" id="PTHR30329">
    <property type="entry name" value="STATOR ELEMENT OF FLAGELLAR MOTOR COMPLEX"/>
    <property type="match status" value="1"/>
</dbReference>
<evidence type="ECO:0000256" key="5">
    <source>
        <dbReference type="PROSITE-ProRule" id="PRU00473"/>
    </source>
</evidence>
<dbReference type="SUPFAM" id="SSF103647">
    <property type="entry name" value="TSP type-3 repeat"/>
    <property type="match status" value="1"/>
</dbReference>
<accession>A0A831PKH7</accession>
<feature type="non-terminal residue" evidence="8">
    <location>
        <position position="1"/>
    </location>
</feature>
<evidence type="ECO:0000256" key="1">
    <source>
        <dbReference type="ARBA" id="ARBA00004442"/>
    </source>
</evidence>
<dbReference type="GO" id="GO:0005509">
    <property type="term" value="F:calcium ion binding"/>
    <property type="evidence" value="ECO:0007669"/>
    <property type="project" value="InterPro"/>
</dbReference>
<evidence type="ECO:0000256" key="2">
    <source>
        <dbReference type="ARBA" id="ARBA00022729"/>
    </source>
</evidence>
<dbReference type="InterPro" id="IPR006665">
    <property type="entry name" value="OmpA-like"/>
</dbReference>
<evidence type="ECO:0000259" key="7">
    <source>
        <dbReference type="PROSITE" id="PS51123"/>
    </source>
</evidence>
<keyword evidence="4" id="KW-0998">Cell outer membrane</keyword>
<dbReference type="PROSITE" id="PS51123">
    <property type="entry name" value="OMPA_2"/>
    <property type="match status" value="1"/>
</dbReference>
<dbReference type="Pfam" id="PF00691">
    <property type="entry name" value="OmpA"/>
    <property type="match status" value="1"/>
</dbReference>
<feature type="domain" description="OmpA-like" evidence="7">
    <location>
        <begin position="155"/>
        <end position="272"/>
    </location>
</feature>
<evidence type="ECO:0000256" key="3">
    <source>
        <dbReference type="ARBA" id="ARBA00023136"/>
    </source>
</evidence>
<comment type="subcellular location">
    <subcellularLocation>
        <location evidence="1">Cell outer membrane</location>
    </subcellularLocation>
</comment>
<dbReference type="InterPro" id="IPR050330">
    <property type="entry name" value="Bact_OuterMem_StrucFunc"/>
</dbReference>
<comment type="caution">
    <text evidence="8">The sequence shown here is derived from an EMBL/GenBank/DDBJ whole genome shotgun (WGS) entry which is preliminary data.</text>
</comment>
<evidence type="ECO:0000256" key="6">
    <source>
        <dbReference type="SAM" id="MobiDB-lite"/>
    </source>
</evidence>
<dbReference type="PANTHER" id="PTHR30329:SF21">
    <property type="entry name" value="LIPOPROTEIN YIAD-RELATED"/>
    <property type="match status" value="1"/>
</dbReference>
<dbReference type="InterPro" id="IPR003367">
    <property type="entry name" value="Thrombospondin_3-like_rpt"/>
</dbReference>
<sequence>LTGIIEFAFGAAKDSDGDGVPDRRDRCPDTPPGVQVDEHGCPLDRDGDGVPDYLDKCPDEPGLPEFDGCPDRDGDGIPDHLDKCPDTPGLAKFDGCPDTDGDGVPDHLDKCPDTPRGVAVDQHGCPLDSDGDGVPDYLDKCPNTPPGVEVDEHGCPLEEELQIPVIYFDFDKSELRPEARAVLDKLVETLSNAREYSIVVGGHTCDIGTGTYNMKLSERRAQSVVKYLLSKGISNAYVGSNYYGEEKPAVPNNSIENRRKNRRVEFEEATIKK</sequence>
<dbReference type="PRINTS" id="PR01021">
    <property type="entry name" value="OMPADOMAIN"/>
</dbReference>
<evidence type="ECO:0000256" key="4">
    <source>
        <dbReference type="ARBA" id="ARBA00023237"/>
    </source>
</evidence>
<dbReference type="InterPro" id="IPR006664">
    <property type="entry name" value="OMP_bac"/>
</dbReference>
<dbReference type="Proteomes" id="UP000886047">
    <property type="component" value="Unassembled WGS sequence"/>
</dbReference>
<feature type="compositionally biased region" description="Basic and acidic residues" evidence="6">
    <location>
        <begin position="36"/>
        <end position="59"/>
    </location>
</feature>
<reference evidence="8" key="1">
    <citation type="journal article" date="2020" name="mSystems">
        <title>Genome- and Community-Level Interaction Insights into Carbon Utilization and Element Cycling Functions of Hydrothermarchaeota in Hydrothermal Sediment.</title>
        <authorList>
            <person name="Zhou Z."/>
            <person name="Liu Y."/>
            <person name="Xu W."/>
            <person name="Pan J."/>
            <person name="Luo Z.H."/>
            <person name="Li M."/>
        </authorList>
    </citation>
    <scope>NUCLEOTIDE SEQUENCE [LARGE SCALE GENOMIC DNA]</scope>
    <source>
        <strain evidence="8">SpSt-1217</strain>
    </source>
</reference>
<protein>
    <submittedName>
        <fullName evidence="8">OmpA family protein</fullName>
    </submittedName>
</protein>
<proteinExistence type="predicted"/>
<dbReference type="SUPFAM" id="SSF103088">
    <property type="entry name" value="OmpA-like"/>
    <property type="match status" value="1"/>
</dbReference>
<organism evidence="8">
    <name type="scientific">Mariniphaga anaerophila</name>
    <dbReference type="NCBI Taxonomy" id="1484053"/>
    <lineage>
        <taxon>Bacteria</taxon>
        <taxon>Pseudomonadati</taxon>
        <taxon>Bacteroidota</taxon>
        <taxon>Bacteroidia</taxon>
        <taxon>Marinilabiliales</taxon>
        <taxon>Prolixibacteraceae</taxon>
        <taxon>Mariniphaga</taxon>
    </lineage>
</organism>
<dbReference type="GO" id="GO:0009279">
    <property type="term" value="C:cell outer membrane"/>
    <property type="evidence" value="ECO:0007669"/>
    <property type="project" value="UniProtKB-SubCell"/>
</dbReference>